<keyword evidence="3" id="KW-1185">Reference proteome</keyword>
<feature type="region of interest" description="Disordered" evidence="1">
    <location>
        <begin position="209"/>
        <end position="247"/>
    </location>
</feature>
<feature type="compositionally biased region" description="Low complexity" evidence="1">
    <location>
        <begin position="209"/>
        <end position="218"/>
    </location>
</feature>
<dbReference type="AlphaFoldDB" id="K1XII1"/>
<dbReference type="FunCoup" id="K1XII1">
    <property type="interactions" value="22"/>
</dbReference>
<feature type="compositionally biased region" description="Basic and acidic residues" evidence="1">
    <location>
        <begin position="280"/>
        <end position="294"/>
    </location>
</feature>
<dbReference type="KEGG" id="mbe:MBM_09580"/>
<sequence length="294" mass="33459">MNIRPKDIINFDETGFRIGCPRGTEVLVPGSIQEFVSNLLTSTLIKEADNGFTDNKIALLYLEHYIKNADFGNKLAAEQEAKANLESAAKQQRIVDKLWKEERDAEYRKGVESRKAERERKRTIRERLAAGLIIKDDDSILIPILDSEEIWWMQQPPKRQILRPRKKGIPRPTLSQPEPFLGDDNLMIITDTTGDLSLKQDIIPFPSINIDSDSFNSDSSRDSNDSLRKVRDESNSDENNDRWSNISSNNTILDVSEDEFLTYSKKSAFASDPQSLMPTKTERMKGGPPKRADD</sequence>
<dbReference type="Proteomes" id="UP000006753">
    <property type="component" value="Unassembled WGS sequence"/>
</dbReference>
<feature type="region of interest" description="Disordered" evidence="1">
    <location>
        <begin position="266"/>
        <end position="294"/>
    </location>
</feature>
<protein>
    <submittedName>
        <fullName evidence="2">Uncharacterized protein</fullName>
    </submittedName>
</protein>
<name>K1XII1_MARBU</name>
<accession>K1XII1</accession>
<organism evidence="2 3">
    <name type="scientific">Marssonina brunnea f. sp. multigermtubi (strain MB_m1)</name>
    <name type="common">Marssonina leaf spot fungus</name>
    <dbReference type="NCBI Taxonomy" id="1072389"/>
    <lineage>
        <taxon>Eukaryota</taxon>
        <taxon>Fungi</taxon>
        <taxon>Dikarya</taxon>
        <taxon>Ascomycota</taxon>
        <taxon>Pezizomycotina</taxon>
        <taxon>Leotiomycetes</taxon>
        <taxon>Helotiales</taxon>
        <taxon>Drepanopezizaceae</taxon>
        <taxon>Drepanopeziza</taxon>
    </lineage>
</organism>
<gene>
    <name evidence="2" type="ORF">MBM_09580</name>
</gene>
<dbReference type="EMBL" id="JH921460">
    <property type="protein sequence ID" value="EKD12259.1"/>
    <property type="molecule type" value="Genomic_DNA"/>
</dbReference>
<reference evidence="2 3" key="1">
    <citation type="journal article" date="2012" name="BMC Genomics">
        <title>Sequencing the genome of Marssonina brunnea reveals fungus-poplar co-evolution.</title>
        <authorList>
            <person name="Zhu S."/>
            <person name="Cao Y.-Z."/>
            <person name="Jiang C."/>
            <person name="Tan B.-Y."/>
            <person name="Wang Z."/>
            <person name="Feng S."/>
            <person name="Zhang L."/>
            <person name="Su X.-H."/>
            <person name="Brejova B."/>
            <person name="Vinar T."/>
            <person name="Xu M."/>
            <person name="Wang M.-X."/>
            <person name="Zhang S.-G."/>
            <person name="Huang M.-R."/>
            <person name="Wu R."/>
            <person name="Zhou Y."/>
        </authorList>
    </citation>
    <scope>NUCLEOTIDE SEQUENCE [LARGE SCALE GENOMIC DNA]</scope>
    <source>
        <strain evidence="2 3">MB_m1</strain>
    </source>
</reference>
<dbReference type="InParanoid" id="K1XII1"/>
<evidence type="ECO:0000313" key="2">
    <source>
        <dbReference type="EMBL" id="EKD12259.1"/>
    </source>
</evidence>
<dbReference type="HOGENOM" id="CLU_082471_0_0_1"/>
<feature type="compositionally biased region" description="Basic and acidic residues" evidence="1">
    <location>
        <begin position="219"/>
        <end position="234"/>
    </location>
</feature>
<proteinExistence type="predicted"/>
<evidence type="ECO:0000256" key="1">
    <source>
        <dbReference type="SAM" id="MobiDB-lite"/>
    </source>
</evidence>
<evidence type="ECO:0000313" key="3">
    <source>
        <dbReference type="Proteomes" id="UP000006753"/>
    </source>
</evidence>